<gene>
    <name evidence="1" type="ORF">S01H4_11287</name>
</gene>
<sequence length="97" mass="11054">IGKIKTKFFDSLIDGLHEHLIDEVTFYKAQKLLNLKSLGTYNIKYKNEFPLKRFLKCPNCNNNLTGSYSKGLSSKGSVTDFKSIFNLFSISLIVRLS</sequence>
<evidence type="ECO:0000313" key="1">
    <source>
        <dbReference type="EMBL" id="GAG54359.1"/>
    </source>
</evidence>
<proteinExistence type="predicted"/>
<protein>
    <recommendedName>
        <fullName evidence="2">Transposase</fullName>
    </recommendedName>
</protein>
<name>X0YEI8_9ZZZZ</name>
<accession>X0YEI8</accession>
<organism evidence="1">
    <name type="scientific">marine sediment metagenome</name>
    <dbReference type="NCBI Taxonomy" id="412755"/>
    <lineage>
        <taxon>unclassified sequences</taxon>
        <taxon>metagenomes</taxon>
        <taxon>ecological metagenomes</taxon>
    </lineage>
</organism>
<dbReference type="EMBL" id="BART01004525">
    <property type="protein sequence ID" value="GAG54359.1"/>
    <property type="molecule type" value="Genomic_DNA"/>
</dbReference>
<dbReference type="AlphaFoldDB" id="X0YEI8"/>
<feature type="non-terminal residue" evidence="1">
    <location>
        <position position="1"/>
    </location>
</feature>
<comment type="caution">
    <text evidence="1">The sequence shown here is derived from an EMBL/GenBank/DDBJ whole genome shotgun (WGS) entry which is preliminary data.</text>
</comment>
<reference evidence="1" key="1">
    <citation type="journal article" date="2014" name="Front. Microbiol.">
        <title>High frequency of phylogenetically diverse reductive dehalogenase-homologous genes in deep subseafloor sedimentary metagenomes.</title>
        <authorList>
            <person name="Kawai M."/>
            <person name="Futagami T."/>
            <person name="Toyoda A."/>
            <person name="Takaki Y."/>
            <person name="Nishi S."/>
            <person name="Hori S."/>
            <person name="Arai W."/>
            <person name="Tsubouchi T."/>
            <person name="Morono Y."/>
            <person name="Uchiyama I."/>
            <person name="Ito T."/>
            <person name="Fujiyama A."/>
            <person name="Inagaki F."/>
            <person name="Takami H."/>
        </authorList>
    </citation>
    <scope>NUCLEOTIDE SEQUENCE</scope>
    <source>
        <strain evidence="1">Expedition CK06-06</strain>
    </source>
</reference>
<evidence type="ECO:0008006" key="2">
    <source>
        <dbReference type="Google" id="ProtNLM"/>
    </source>
</evidence>